<dbReference type="AlphaFoldDB" id="A0A318Z8K7"/>
<dbReference type="Proteomes" id="UP000248349">
    <property type="component" value="Unassembled WGS sequence"/>
</dbReference>
<sequence length="122" mass="14208">MLSRHPSIFPHCRIAEIFVSSWPIPAYRCWHTLFFLFFFFSVFSIFPNDTFRGNCINENPTWIFRGTGAVWHLAYNFNNFFCWHLVRFLLEGETPGLVPGHDAVRAISFSFPRGLAFLPTAT</sequence>
<gene>
    <name evidence="2" type="ORF">BP01DRAFT_127465</name>
</gene>
<dbReference type="GeneID" id="37071679"/>
<keyword evidence="3" id="KW-1185">Reference proteome</keyword>
<feature type="transmembrane region" description="Helical" evidence="1">
    <location>
        <begin position="30"/>
        <end position="46"/>
    </location>
</feature>
<proteinExistence type="predicted"/>
<name>A0A318Z8K7_9EURO</name>
<evidence type="ECO:0000256" key="1">
    <source>
        <dbReference type="SAM" id="Phobius"/>
    </source>
</evidence>
<dbReference type="RefSeq" id="XP_025428679.1">
    <property type="nucleotide sequence ID" value="XM_025570451.1"/>
</dbReference>
<organism evidence="2 3">
    <name type="scientific">Aspergillus saccharolyticus JOP 1030-1</name>
    <dbReference type="NCBI Taxonomy" id="1450539"/>
    <lineage>
        <taxon>Eukaryota</taxon>
        <taxon>Fungi</taxon>
        <taxon>Dikarya</taxon>
        <taxon>Ascomycota</taxon>
        <taxon>Pezizomycotina</taxon>
        <taxon>Eurotiomycetes</taxon>
        <taxon>Eurotiomycetidae</taxon>
        <taxon>Eurotiales</taxon>
        <taxon>Aspergillaceae</taxon>
        <taxon>Aspergillus</taxon>
        <taxon>Aspergillus subgen. Circumdati</taxon>
    </lineage>
</organism>
<reference evidence="2 3" key="1">
    <citation type="submission" date="2016-12" db="EMBL/GenBank/DDBJ databases">
        <title>The genomes of Aspergillus section Nigri reveals drivers in fungal speciation.</title>
        <authorList>
            <consortium name="DOE Joint Genome Institute"/>
            <person name="Vesth T.C."/>
            <person name="Nybo J."/>
            <person name="Theobald S."/>
            <person name="Brandl J."/>
            <person name="Frisvad J.C."/>
            <person name="Nielsen K.F."/>
            <person name="Lyhne E.K."/>
            <person name="Kogle M.E."/>
            <person name="Kuo A."/>
            <person name="Riley R."/>
            <person name="Clum A."/>
            <person name="Nolan M."/>
            <person name="Lipzen A."/>
            <person name="Salamov A."/>
            <person name="Henrissat B."/>
            <person name="Wiebenga A."/>
            <person name="De Vries R.P."/>
            <person name="Grigoriev I.V."/>
            <person name="Mortensen U.H."/>
            <person name="Andersen M.R."/>
            <person name="Baker S.E."/>
        </authorList>
    </citation>
    <scope>NUCLEOTIDE SEQUENCE [LARGE SCALE GENOMIC DNA]</scope>
    <source>
        <strain evidence="2 3">JOP 1030-1</strain>
    </source>
</reference>
<accession>A0A318Z8K7</accession>
<evidence type="ECO:0000313" key="3">
    <source>
        <dbReference type="Proteomes" id="UP000248349"/>
    </source>
</evidence>
<evidence type="ECO:0000313" key="2">
    <source>
        <dbReference type="EMBL" id="PYH42697.1"/>
    </source>
</evidence>
<keyword evidence="1" id="KW-1133">Transmembrane helix</keyword>
<dbReference type="EMBL" id="KZ821249">
    <property type="protein sequence ID" value="PYH42697.1"/>
    <property type="molecule type" value="Genomic_DNA"/>
</dbReference>
<keyword evidence="1" id="KW-0812">Transmembrane</keyword>
<protein>
    <submittedName>
        <fullName evidence="2">Uncharacterized protein</fullName>
    </submittedName>
</protein>
<keyword evidence="1" id="KW-0472">Membrane</keyword>